<keyword evidence="1" id="KW-0233">DNA recombination</keyword>
<feature type="compositionally biased region" description="Basic residues" evidence="2">
    <location>
        <begin position="91"/>
        <end position="108"/>
    </location>
</feature>
<comment type="caution">
    <text evidence="3">The sequence shown here is derived from an EMBL/GenBank/DDBJ whole genome shotgun (WGS) entry which is preliminary data.</text>
</comment>
<dbReference type="InterPro" id="IPR013762">
    <property type="entry name" value="Integrase-like_cat_sf"/>
</dbReference>
<reference evidence="3 4" key="1">
    <citation type="submission" date="2019-09" db="EMBL/GenBank/DDBJ databases">
        <title>YIM 132548 draft genome.</title>
        <authorList>
            <person name="Jiang L."/>
        </authorList>
    </citation>
    <scope>NUCLEOTIDE SEQUENCE [LARGE SCALE GENOMIC DNA]</scope>
    <source>
        <strain evidence="3 4">YIM 132548</strain>
    </source>
</reference>
<dbReference type="InterPro" id="IPR011010">
    <property type="entry name" value="DNA_brk_join_enz"/>
</dbReference>
<gene>
    <name evidence="3" type="ORF">F6X51_12730</name>
</gene>
<dbReference type="EMBL" id="VZZJ01000009">
    <property type="protein sequence ID" value="KAB1073205.1"/>
    <property type="molecule type" value="Genomic_DNA"/>
</dbReference>
<evidence type="ECO:0008006" key="5">
    <source>
        <dbReference type="Google" id="ProtNLM"/>
    </source>
</evidence>
<protein>
    <recommendedName>
        <fullName evidence="5">Tyrosine-type recombinase/integrase</fullName>
    </recommendedName>
</protein>
<dbReference type="GO" id="GO:0003677">
    <property type="term" value="F:DNA binding"/>
    <property type="evidence" value="ECO:0007669"/>
    <property type="project" value="InterPro"/>
</dbReference>
<name>A0A6N6MPD3_9HYPH</name>
<keyword evidence="4" id="KW-1185">Reference proteome</keyword>
<dbReference type="Gene3D" id="1.10.443.10">
    <property type="entry name" value="Intergrase catalytic core"/>
    <property type="match status" value="1"/>
</dbReference>
<dbReference type="GO" id="GO:0015074">
    <property type="term" value="P:DNA integration"/>
    <property type="evidence" value="ECO:0007669"/>
    <property type="project" value="InterPro"/>
</dbReference>
<organism evidence="3 4">
    <name type="scientific">Methylobacterium planeticum</name>
    <dbReference type="NCBI Taxonomy" id="2615211"/>
    <lineage>
        <taxon>Bacteria</taxon>
        <taxon>Pseudomonadati</taxon>
        <taxon>Pseudomonadota</taxon>
        <taxon>Alphaproteobacteria</taxon>
        <taxon>Hyphomicrobiales</taxon>
        <taxon>Methylobacteriaceae</taxon>
        <taxon>Methylobacterium</taxon>
    </lineage>
</organism>
<feature type="region of interest" description="Disordered" evidence="2">
    <location>
        <begin position="83"/>
        <end position="108"/>
    </location>
</feature>
<dbReference type="Proteomes" id="UP000441523">
    <property type="component" value="Unassembled WGS sequence"/>
</dbReference>
<dbReference type="GO" id="GO:0006310">
    <property type="term" value="P:DNA recombination"/>
    <property type="evidence" value="ECO:0007669"/>
    <property type="project" value="UniProtKB-KW"/>
</dbReference>
<evidence type="ECO:0000256" key="2">
    <source>
        <dbReference type="SAM" id="MobiDB-lite"/>
    </source>
</evidence>
<evidence type="ECO:0000256" key="1">
    <source>
        <dbReference type="ARBA" id="ARBA00023172"/>
    </source>
</evidence>
<proteinExistence type="predicted"/>
<sequence>MTVPCLAPLAEILDQRLEPATHLFRSSDGGPWTEGGRNAPFRKLRAKRAEAGKVKPGLTAHGLRHSVATDLRELGRTDREIADMLASASPTRRRPTIGRPTGRARTRGCCRTCTGPAVPAKWKNKWKNPPKRANRIELSV</sequence>
<evidence type="ECO:0000313" key="4">
    <source>
        <dbReference type="Proteomes" id="UP000441523"/>
    </source>
</evidence>
<evidence type="ECO:0000313" key="3">
    <source>
        <dbReference type="EMBL" id="KAB1073205.1"/>
    </source>
</evidence>
<dbReference type="AlphaFoldDB" id="A0A6N6MPD3"/>
<accession>A0A6N6MPD3</accession>
<dbReference type="SUPFAM" id="SSF56349">
    <property type="entry name" value="DNA breaking-rejoining enzymes"/>
    <property type="match status" value="1"/>
</dbReference>